<comment type="caution">
    <text evidence="11">The sequence shown here is derived from an EMBL/GenBank/DDBJ whole genome shotgun (WGS) entry which is preliminary data.</text>
</comment>
<proteinExistence type="inferred from homology"/>
<dbReference type="Gene3D" id="1.10.510.10">
    <property type="entry name" value="Transferase(Phosphotransferase) domain 1"/>
    <property type="match status" value="1"/>
</dbReference>
<dbReference type="PANTHER" id="PTHR48012:SF10">
    <property type="entry name" value="FI20177P1"/>
    <property type="match status" value="1"/>
</dbReference>
<sequence length="495" mass="57072">MRVFAGKLVNPFILKDENSSDLKVLNKNHAIADIDSSRPYLKTKVHDSHDNSVSNRIYYLSNNQHLKSEIKKSFQKMKNILSPYTVRYYNCFEYSYEHDCFNFLQSSPNRINSARSIKNSSSFSNFNENKFDVFSLQKPHTNKSRHYNLPKLPSNHSNTNKNRELKRIAEKNRTLLVLMEFCDRGSVRDIMDDRKDVLSEDQISILMKSILTAFDILHNQQHMVHGGLKCSNILLNSNGFVKVAGFGMSENFKSGTSKSFTLLGLPYWMAPESLIDNVFSAETDIWSIGVTAVEMAEGSPPYIELKPSQAVIEICKNGFPGFRYRQGHSKLFRDFVSHCMEMNPKKRWTVSQLLKHPFITSSSKLPRQPTMRPLINKIFEKIEVQNCDTNCDELKEPAFSLKNEPKEIKRFIINAKKLKAKVKYQPFSVACAPDADLKQIYSDLNEKQMKNKFSKLNWFKIAMILLFMIEIVLLFCGKKELSILCLISQIVFVFG</sequence>
<protein>
    <recommendedName>
        <fullName evidence="10">Protein kinase domain-containing protein</fullName>
    </recommendedName>
</protein>
<dbReference type="SUPFAM" id="SSF56112">
    <property type="entry name" value="Protein kinase-like (PK-like)"/>
    <property type="match status" value="1"/>
</dbReference>
<dbReference type="PANTHER" id="PTHR48012">
    <property type="entry name" value="STERILE20-LIKE KINASE, ISOFORM B-RELATED"/>
    <property type="match status" value="1"/>
</dbReference>
<dbReference type="Proteomes" id="UP001470230">
    <property type="component" value="Unassembled WGS sequence"/>
</dbReference>
<keyword evidence="5" id="KW-0418">Kinase</keyword>
<keyword evidence="9" id="KW-0472">Membrane</keyword>
<keyword evidence="3" id="KW-0808">Transferase</keyword>
<evidence type="ECO:0000256" key="9">
    <source>
        <dbReference type="SAM" id="Phobius"/>
    </source>
</evidence>
<feature type="transmembrane region" description="Helical" evidence="9">
    <location>
        <begin position="458"/>
        <end position="476"/>
    </location>
</feature>
<keyword evidence="9" id="KW-1133">Transmembrane helix</keyword>
<evidence type="ECO:0000256" key="1">
    <source>
        <dbReference type="ARBA" id="ARBA00008874"/>
    </source>
</evidence>
<evidence type="ECO:0000256" key="7">
    <source>
        <dbReference type="ARBA" id="ARBA00047899"/>
    </source>
</evidence>
<comment type="similarity">
    <text evidence="1">Belongs to the protein kinase superfamily. STE Ser/Thr protein kinase family. STE20 subfamily.</text>
</comment>
<dbReference type="InterPro" id="IPR000719">
    <property type="entry name" value="Prot_kinase_dom"/>
</dbReference>
<feature type="domain" description="Protein kinase" evidence="10">
    <location>
        <begin position="74"/>
        <end position="359"/>
    </location>
</feature>
<comment type="catalytic activity">
    <reaction evidence="7">
        <text>L-threonyl-[protein] + ATP = O-phospho-L-threonyl-[protein] + ADP + H(+)</text>
        <dbReference type="Rhea" id="RHEA:46608"/>
        <dbReference type="Rhea" id="RHEA-COMP:11060"/>
        <dbReference type="Rhea" id="RHEA-COMP:11605"/>
        <dbReference type="ChEBI" id="CHEBI:15378"/>
        <dbReference type="ChEBI" id="CHEBI:30013"/>
        <dbReference type="ChEBI" id="CHEBI:30616"/>
        <dbReference type="ChEBI" id="CHEBI:61977"/>
        <dbReference type="ChEBI" id="CHEBI:456216"/>
        <dbReference type="EC" id="2.7.11.1"/>
    </reaction>
</comment>
<evidence type="ECO:0000256" key="6">
    <source>
        <dbReference type="ARBA" id="ARBA00022840"/>
    </source>
</evidence>
<name>A0ABR2IJ54_9EUKA</name>
<accession>A0ABR2IJ54</accession>
<dbReference type="InterPro" id="IPR050629">
    <property type="entry name" value="STE20/SPS1-PAK"/>
</dbReference>
<keyword evidence="9" id="KW-0812">Transmembrane</keyword>
<keyword evidence="6" id="KW-0067">ATP-binding</keyword>
<dbReference type="InterPro" id="IPR011009">
    <property type="entry name" value="Kinase-like_dom_sf"/>
</dbReference>
<comment type="catalytic activity">
    <reaction evidence="8">
        <text>L-seryl-[protein] + ATP = O-phospho-L-seryl-[protein] + ADP + H(+)</text>
        <dbReference type="Rhea" id="RHEA:17989"/>
        <dbReference type="Rhea" id="RHEA-COMP:9863"/>
        <dbReference type="Rhea" id="RHEA-COMP:11604"/>
        <dbReference type="ChEBI" id="CHEBI:15378"/>
        <dbReference type="ChEBI" id="CHEBI:29999"/>
        <dbReference type="ChEBI" id="CHEBI:30616"/>
        <dbReference type="ChEBI" id="CHEBI:83421"/>
        <dbReference type="ChEBI" id="CHEBI:456216"/>
        <dbReference type="EC" id="2.7.11.1"/>
    </reaction>
</comment>
<keyword evidence="12" id="KW-1185">Reference proteome</keyword>
<dbReference type="Pfam" id="PF00069">
    <property type="entry name" value="Pkinase"/>
    <property type="match status" value="1"/>
</dbReference>
<organism evidence="11 12">
    <name type="scientific">Tritrichomonas musculus</name>
    <dbReference type="NCBI Taxonomy" id="1915356"/>
    <lineage>
        <taxon>Eukaryota</taxon>
        <taxon>Metamonada</taxon>
        <taxon>Parabasalia</taxon>
        <taxon>Tritrichomonadida</taxon>
        <taxon>Tritrichomonadidae</taxon>
        <taxon>Tritrichomonas</taxon>
    </lineage>
</organism>
<evidence type="ECO:0000313" key="12">
    <source>
        <dbReference type="Proteomes" id="UP001470230"/>
    </source>
</evidence>
<evidence type="ECO:0000256" key="2">
    <source>
        <dbReference type="ARBA" id="ARBA00022527"/>
    </source>
</evidence>
<gene>
    <name evidence="11" type="ORF">M9Y10_011331</name>
</gene>
<reference evidence="11 12" key="1">
    <citation type="submission" date="2024-04" db="EMBL/GenBank/DDBJ databases">
        <title>Tritrichomonas musculus Genome.</title>
        <authorList>
            <person name="Alves-Ferreira E."/>
            <person name="Grigg M."/>
            <person name="Lorenzi H."/>
            <person name="Galac M."/>
        </authorList>
    </citation>
    <scope>NUCLEOTIDE SEQUENCE [LARGE SCALE GENOMIC DNA]</scope>
    <source>
        <strain evidence="11 12">EAF2021</strain>
    </source>
</reference>
<dbReference type="SMART" id="SM00220">
    <property type="entry name" value="S_TKc"/>
    <property type="match status" value="1"/>
</dbReference>
<dbReference type="PROSITE" id="PS50011">
    <property type="entry name" value="PROTEIN_KINASE_DOM"/>
    <property type="match status" value="1"/>
</dbReference>
<evidence type="ECO:0000256" key="3">
    <source>
        <dbReference type="ARBA" id="ARBA00022679"/>
    </source>
</evidence>
<evidence type="ECO:0000256" key="8">
    <source>
        <dbReference type="ARBA" id="ARBA00048679"/>
    </source>
</evidence>
<evidence type="ECO:0000313" key="11">
    <source>
        <dbReference type="EMBL" id="KAK8863643.1"/>
    </source>
</evidence>
<evidence type="ECO:0000256" key="4">
    <source>
        <dbReference type="ARBA" id="ARBA00022741"/>
    </source>
</evidence>
<evidence type="ECO:0000259" key="10">
    <source>
        <dbReference type="PROSITE" id="PS50011"/>
    </source>
</evidence>
<evidence type="ECO:0000256" key="5">
    <source>
        <dbReference type="ARBA" id="ARBA00022777"/>
    </source>
</evidence>
<keyword evidence="4" id="KW-0547">Nucleotide-binding</keyword>
<keyword evidence="2" id="KW-0723">Serine/threonine-protein kinase</keyword>
<dbReference type="EMBL" id="JAPFFF010000017">
    <property type="protein sequence ID" value="KAK8863643.1"/>
    <property type="molecule type" value="Genomic_DNA"/>
</dbReference>